<evidence type="ECO:0000313" key="1">
    <source>
        <dbReference type="EMBL" id="GBN12712.1"/>
    </source>
</evidence>
<dbReference type="GO" id="GO:0071897">
    <property type="term" value="P:DNA biosynthetic process"/>
    <property type="evidence" value="ECO:0007669"/>
    <property type="project" value="UniProtKB-ARBA"/>
</dbReference>
<name>A0A4Y2LDM3_ARAVE</name>
<dbReference type="OrthoDB" id="6122721at2759"/>
<organism evidence="1 2">
    <name type="scientific">Araneus ventricosus</name>
    <name type="common">Orbweaver spider</name>
    <name type="synonym">Epeira ventricosa</name>
    <dbReference type="NCBI Taxonomy" id="182803"/>
    <lineage>
        <taxon>Eukaryota</taxon>
        <taxon>Metazoa</taxon>
        <taxon>Ecdysozoa</taxon>
        <taxon>Arthropoda</taxon>
        <taxon>Chelicerata</taxon>
        <taxon>Arachnida</taxon>
        <taxon>Araneae</taxon>
        <taxon>Araneomorphae</taxon>
        <taxon>Entelegynae</taxon>
        <taxon>Araneoidea</taxon>
        <taxon>Araneidae</taxon>
        <taxon>Araneus</taxon>
    </lineage>
</organism>
<gene>
    <name evidence="1" type="ORF">AVEN_38608_1</name>
</gene>
<evidence type="ECO:0008006" key="3">
    <source>
        <dbReference type="Google" id="ProtNLM"/>
    </source>
</evidence>
<reference evidence="1 2" key="1">
    <citation type="journal article" date="2019" name="Sci. Rep.">
        <title>Orb-weaving spider Araneus ventricosus genome elucidates the spidroin gene catalogue.</title>
        <authorList>
            <person name="Kono N."/>
            <person name="Nakamura H."/>
            <person name="Ohtoshi R."/>
            <person name="Moran D.A.P."/>
            <person name="Shinohara A."/>
            <person name="Yoshida Y."/>
            <person name="Fujiwara M."/>
            <person name="Mori M."/>
            <person name="Tomita M."/>
            <person name="Arakawa K."/>
        </authorList>
    </citation>
    <scope>NUCLEOTIDE SEQUENCE [LARGE SCALE GENOMIC DNA]</scope>
</reference>
<comment type="caution">
    <text evidence="1">The sequence shown here is derived from an EMBL/GenBank/DDBJ whole genome shotgun (WGS) entry which is preliminary data.</text>
</comment>
<keyword evidence="2" id="KW-1185">Reference proteome</keyword>
<dbReference type="AlphaFoldDB" id="A0A4Y2LDM3"/>
<proteinExistence type="predicted"/>
<dbReference type="EMBL" id="BGPR01005708">
    <property type="protein sequence ID" value="GBN12712.1"/>
    <property type="molecule type" value="Genomic_DNA"/>
</dbReference>
<dbReference type="Pfam" id="PF05380">
    <property type="entry name" value="Peptidase_A17"/>
    <property type="match status" value="1"/>
</dbReference>
<sequence length="482" mass="55091">MHRMILVDPQQRDLQRIVWKNGENDTVKTYKLNTVTYGTTNAPYLATRVLHQLVKDEGQCFPLAATVLDSDFYMDDVLTGGDSLEEVRELQIQLIRLLARAGMELHKWRTSASNLRSNISEEKEYSFSRSSETKALGILWDHLTDCFSFKRLWKLKIDWNDSLPEREDEEWERFLNSLHSINQLCIPKHVLCEFPEKLEVHGFADASERTYGAVVYLKSSAGERNCVRLLCSKSRVAPLKSISVPKLELCAALLLAQLVKRLLCAIKLEINDIYLWSDSTIVLAWIQHEPWELKTFVANRIAAIQELTKKEKWFRVSSGNNPAVVLSRGLAPEKLCNNALWWTGPSFLQADFPVPMSTPNSNDDVYLSELKTSKPIFLTLNAKDKELFIDCLLSVTNSYLKLIRVMSFILRFIFNSRNPYSLRSGPLTGDELKVASEYLIKEVQVREFSKEISALKKGNSIPKGSNLRNLNPFINSNGILRV</sequence>
<evidence type="ECO:0000313" key="2">
    <source>
        <dbReference type="Proteomes" id="UP000499080"/>
    </source>
</evidence>
<dbReference type="PANTHER" id="PTHR47331">
    <property type="entry name" value="PHD-TYPE DOMAIN-CONTAINING PROTEIN"/>
    <property type="match status" value="1"/>
</dbReference>
<protein>
    <recommendedName>
        <fullName evidence="3">Reverse transcriptase domain-containing protein</fullName>
    </recommendedName>
</protein>
<accession>A0A4Y2LDM3</accession>
<dbReference type="InterPro" id="IPR043502">
    <property type="entry name" value="DNA/RNA_pol_sf"/>
</dbReference>
<dbReference type="SUPFAM" id="SSF56672">
    <property type="entry name" value="DNA/RNA polymerases"/>
    <property type="match status" value="1"/>
</dbReference>
<dbReference type="Proteomes" id="UP000499080">
    <property type="component" value="Unassembled WGS sequence"/>
</dbReference>
<dbReference type="InterPro" id="IPR008042">
    <property type="entry name" value="Retrotrans_Pao"/>
</dbReference>